<name>A0ABU9Y9N5_9SPHN</name>
<sequence length="481" mass="51361">MSDAIASRHFTEADQQAFAALSGDRNPLHMDAVAARRTQIGAIAVHGMHTISWALDQLAQRPDVRARGVGSLQVRFLSAIRLGDRVELHPGRSTDQAQTFQVRVDQANVAMIKLTPGASNGEAGVPDESGTIESLTLFERDPETLEGRRGRVPPVARLESFARAFPNAAAWLGADRLRGFAALSALVGMECPGLHSIFWSLDIALDEDRAEPGIAYEATGYDERFRMVRMAVRGSGLTGQVEAVSRMPPIEQSSIADLRKIVADGAFAGQRALVIGGSRGLGELTAKMLAAGGAEICLTYFMGDGDAERVVGAIEAAGGSGAALRYDAGLPAAAQLDALPFEPTHLYYFATRQIAGRRQAMFEPARFESFTDVYVRGFHDICEALLARGAGPLVAFYPSSVFVETKEGDFVEYAMAKAAGEILAACMANTLARLSVIVERLPRLPTDQTGSIRALEMASPNAVMLPILIAAQARFLAAAAK</sequence>
<organism evidence="2 3">
    <name type="scientific">Sphingomonas oligophenolica</name>
    <dbReference type="NCBI Taxonomy" id="301154"/>
    <lineage>
        <taxon>Bacteria</taxon>
        <taxon>Pseudomonadati</taxon>
        <taxon>Pseudomonadota</taxon>
        <taxon>Alphaproteobacteria</taxon>
        <taxon>Sphingomonadales</taxon>
        <taxon>Sphingomonadaceae</taxon>
        <taxon>Sphingomonas</taxon>
    </lineage>
</organism>
<dbReference type="SUPFAM" id="SSF51735">
    <property type="entry name" value="NAD(P)-binding Rossmann-fold domains"/>
    <property type="match status" value="1"/>
</dbReference>
<dbReference type="EMBL" id="JBDIME010000029">
    <property type="protein sequence ID" value="MEN2792502.1"/>
    <property type="molecule type" value="Genomic_DNA"/>
</dbReference>
<comment type="caution">
    <text evidence="2">The sequence shown here is derived from an EMBL/GenBank/DDBJ whole genome shotgun (WGS) entry which is preliminary data.</text>
</comment>
<feature type="domain" description="MaoC-like" evidence="1">
    <location>
        <begin position="6"/>
        <end position="92"/>
    </location>
</feature>
<dbReference type="SUPFAM" id="SSF54637">
    <property type="entry name" value="Thioesterase/thiol ester dehydrase-isomerase"/>
    <property type="match status" value="1"/>
</dbReference>
<evidence type="ECO:0000313" key="3">
    <source>
        <dbReference type="Proteomes" id="UP001419910"/>
    </source>
</evidence>
<dbReference type="Gene3D" id="3.40.50.720">
    <property type="entry name" value="NAD(P)-binding Rossmann-like Domain"/>
    <property type="match status" value="1"/>
</dbReference>
<dbReference type="PANTHER" id="PTHR43437">
    <property type="entry name" value="HYDROXYACYL-THIOESTER DEHYDRATASE TYPE 2, MITOCHONDRIAL-RELATED"/>
    <property type="match status" value="1"/>
</dbReference>
<proteinExistence type="predicted"/>
<dbReference type="Pfam" id="PF01575">
    <property type="entry name" value="MaoC_dehydratas"/>
    <property type="match status" value="1"/>
</dbReference>
<evidence type="ECO:0000259" key="1">
    <source>
        <dbReference type="Pfam" id="PF01575"/>
    </source>
</evidence>
<gene>
    <name evidence="2" type="ORF">ABC974_22935</name>
</gene>
<dbReference type="InterPro" id="IPR029069">
    <property type="entry name" value="HotDog_dom_sf"/>
</dbReference>
<evidence type="ECO:0000313" key="2">
    <source>
        <dbReference type="EMBL" id="MEN2792502.1"/>
    </source>
</evidence>
<dbReference type="CDD" id="cd03441">
    <property type="entry name" value="R_hydratase_like"/>
    <property type="match status" value="1"/>
</dbReference>
<keyword evidence="3" id="KW-1185">Reference proteome</keyword>
<accession>A0ABU9Y9N5</accession>
<dbReference type="PANTHER" id="PTHR43437:SF3">
    <property type="entry name" value="HYDROXYACYL-THIOESTER DEHYDRATASE TYPE 2, MITOCHONDRIAL"/>
    <property type="match status" value="1"/>
</dbReference>
<dbReference type="InterPro" id="IPR002539">
    <property type="entry name" value="MaoC-like_dom"/>
</dbReference>
<dbReference type="Proteomes" id="UP001419910">
    <property type="component" value="Unassembled WGS sequence"/>
</dbReference>
<dbReference type="RefSeq" id="WP_343889735.1">
    <property type="nucleotide sequence ID" value="NZ_BAAAEH010000023.1"/>
</dbReference>
<reference evidence="2 3" key="1">
    <citation type="submission" date="2024-05" db="EMBL/GenBank/DDBJ databases">
        <authorList>
            <person name="Liu Q."/>
            <person name="Xin Y.-H."/>
        </authorList>
    </citation>
    <scope>NUCLEOTIDE SEQUENCE [LARGE SCALE GENOMIC DNA]</scope>
    <source>
        <strain evidence="2 3">CGMCC 1.10181</strain>
    </source>
</reference>
<dbReference type="InterPro" id="IPR036291">
    <property type="entry name" value="NAD(P)-bd_dom_sf"/>
</dbReference>
<dbReference type="InterPro" id="IPR050965">
    <property type="entry name" value="UPF0336/Enoyl-CoA_hydratase"/>
</dbReference>
<dbReference type="Gene3D" id="3.10.129.10">
    <property type="entry name" value="Hotdog Thioesterase"/>
    <property type="match status" value="1"/>
</dbReference>
<protein>
    <submittedName>
        <fullName evidence="2">MaoC/PaaZ C-terminal domain-containing protein</fullName>
    </submittedName>
</protein>